<accession>A0A5B9EAA0</accession>
<sequence>MTSTSARVGGIRKEVDAQKLGPALLIASSLVLAIRTARWPATSDEGLANVEWQKEVEHSGHIAKAMLSHLISRYPSLFLLKDVPWYVPTDEDVPE</sequence>
<gene>
    <name evidence="1" type="ORF">FTW19_14430</name>
</gene>
<organism evidence="1 2">
    <name type="scientific">Terriglobus albidus</name>
    <dbReference type="NCBI Taxonomy" id="1592106"/>
    <lineage>
        <taxon>Bacteria</taxon>
        <taxon>Pseudomonadati</taxon>
        <taxon>Acidobacteriota</taxon>
        <taxon>Terriglobia</taxon>
        <taxon>Terriglobales</taxon>
        <taxon>Acidobacteriaceae</taxon>
        <taxon>Terriglobus</taxon>
    </lineage>
</organism>
<dbReference type="OrthoDB" id="121313at2"/>
<dbReference type="Proteomes" id="UP000321820">
    <property type="component" value="Chromosome"/>
</dbReference>
<protein>
    <submittedName>
        <fullName evidence="1">Uncharacterized protein</fullName>
    </submittedName>
</protein>
<dbReference type="EMBL" id="CP042806">
    <property type="protein sequence ID" value="QEE29088.1"/>
    <property type="molecule type" value="Genomic_DNA"/>
</dbReference>
<keyword evidence="2" id="KW-1185">Reference proteome</keyword>
<reference evidence="1 2" key="1">
    <citation type="submission" date="2019-08" db="EMBL/GenBank/DDBJ databases">
        <title>Complete genome sequence of Terriglobus albidus strain ORNL.</title>
        <authorList>
            <person name="Podar M."/>
        </authorList>
    </citation>
    <scope>NUCLEOTIDE SEQUENCE [LARGE SCALE GENOMIC DNA]</scope>
    <source>
        <strain evidence="1 2">ORNL</strain>
    </source>
</reference>
<evidence type="ECO:0000313" key="2">
    <source>
        <dbReference type="Proteomes" id="UP000321820"/>
    </source>
</evidence>
<proteinExistence type="predicted"/>
<name>A0A5B9EAA0_9BACT</name>
<evidence type="ECO:0000313" key="1">
    <source>
        <dbReference type="EMBL" id="QEE29088.1"/>
    </source>
</evidence>
<dbReference type="KEGG" id="talb:FTW19_14430"/>
<dbReference type="AlphaFoldDB" id="A0A5B9EAA0"/>
<dbReference type="RefSeq" id="WP_147648287.1">
    <property type="nucleotide sequence ID" value="NZ_CP042806.1"/>
</dbReference>